<proteinExistence type="predicted"/>
<dbReference type="RefSeq" id="WP_284237312.1">
    <property type="nucleotide sequence ID" value="NZ_BSSQ01000004.1"/>
</dbReference>
<dbReference type="EMBL" id="BSSQ01000004">
    <property type="protein sequence ID" value="GLX66605.1"/>
    <property type="molecule type" value="Genomic_DNA"/>
</dbReference>
<dbReference type="InterPro" id="IPR018060">
    <property type="entry name" value="HTH_AraC"/>
</dbReference>
<reference evidence="6 7" key="1">
    <citation type="submission" date="2023-03" db="EMBL/GenBank/DDBJ databases">
        <title>Draft genome sequence of the bacteria which degrade cell wall of Tricholomamatutake.</title>
        <authorList>
            <person name="Konishi Y."/>
            <person name="Fukuta Y."/>
            <person name="Shirasaka N."/>
        </authorList>
    </citation>
    <scope>NUCLEOTIDE SEQUENCE [LARGE SCALE GENOMIC DNA]</scope>
    <source>
        <strain evidence="7">mu1</strain>
    </source>
</reference>
<dbReference type="PRINTS" id="PR00032">
    <property type="entry name" value="HTHARAC"/>
</dbReference>
<keyword evidence="3" id="KW-0804">Transcription</keyword>
<comment type="caution">
    <text evidence="6">The sequence shown here is derived from an EMBL/GenBank/DDBJ whole genome shotgun (WGS) entry which is preliminary data.</text>
</comment>
<keyword evidence="4" id="KW-0812">Transmembrane</keyword>
<dbReference type="InterPro" id="IPR020449">
    <property type="entry name" value="Tscrpt_reg_AraC-type_HTH"/>
</dbReference>
<feature type="domain" description="HTH araC/xylS-type" evidence="5">
    <location>
        <begin position="630"/>
        <end position="728"/>
    </location>
</feature>
<evidence type="ECO:0000313" key="6">
    <source>
        <dbReference type="EMBL" id="GLX66605.1"/>
    </source>
</evidence>
<dbReference type="SUPFAM" id="SSF46689">
    <property type="entry name" value="Homeodomain-like"/>
    <property type="match status" value="2"/>
</dbReference>
<feature type="transmembrane region" description="Helical" evidence="4">
    <location>
        <begin position="277"/>
        <end position="299"/>
    </location>
</feature>
<evidence type="ECO:0000256" key="2">
    <source>
        <dbReference type="ARBA" id="ARBA00023125"/>
    </source>
</evidence>
<keyword evidence="4" id="KW-0472">Membrane</keyword>
<protein>
    <recommendedName>
        <fullName evidence="5">HTH araC/xylS-type domain-containing protein</fullName>
    </recommendedName>
</protein>
<organism evidence="6 7">
    <name type="scientific">Paenibacillus glycanilyticus</name>
    <dbReference type="NCBI Taxonomy" id="126569"/>
    <lineage>
        <taxon>Bacteria</taxon>
        <taxon>Bacillati</taxon>
        <taxon>Bacillota</taxon>
        <taxon>Bacilli</taxon>
        <taxon>Bacillales</taxon>
        <taxon>Paenibacillaceae</taxon>
        <taxon>Paenibacillus</taxon>
    </lineage>
</organism>
<dbReference type="Pfam" id="PF12833">
    <property type="entry name" value="HTH_18"/>
    <property type="match status" value="1"/>
</dbReference>
<dbReference type="InterPro" id="IPR009057">
    <property type="entry name" value="Homeodomain-like_sf"/>
</dbReference>
<accession>A0ABQ6G8L0</accession>
<dbReference type="Gene3D" id="1.10.10.60">
    <property type="entry name" value="Homeodomain-like"/>
    <property type="match status" value="2"/>
</dbReference>
<keyword evidence="1" id="KW-0805">Transcription regulation</keyword>
<keyword evidence="7" id="KW-1185">Reference proteome</keyword>
<name>A0ABQ6G8L0_9BACL</name>
<keyword evidence="4" id="KW-1133">Transmembrane helix</keyword>
<dbReference type="PROSITE" id="PS01124">
    <property type="entry name" value="HTH_ARAC_FAMILY_2"/>
    <property type="match status" value="1"/>
</dbReference>
<evidence type="ECO:0000259" key="5">
    <source>
        <dbReference type="PROSITE" id="PS01124"/>
    </source>
</evidence>
<dbReference type="Proteomes" id="UP001157114">
    <property type="component" value="Unassembled WGS sequence"/>
</dbReference>
<dbReference type="SMART" id="SM00342">
    <property type="entry name" value="HTH_ARAC"/>
    <property type="match status" value="1"/>
</dbReference>
<evidence type="ECO:0000256" key="3">
    <source>
        <dbReference type="ARBA" id="ARBA00023163"/>
    </source>
</evidence>
<dbReference type="PROSITE" id="PS00041">
    <property type="entry name" value="HTH_ARAC_FAMILY_1"/>
    <property type="match status" value="1"/>
</dbReference>
<sequence length="731" mass="83974">MKNSFYKNIFISFLLVILLYTVIIAITVGKNAYDQQKLNLESNVKFSLEKKTHEIDNQLLAANNAIRLAADQSSVKSLATSNTEEYTDYANIYNDLIVNPYFLNFNSQYTIALTKGFGSKVISTNGYFDFYDYLDFIHLGSEIEDINQFFANSAKDEVTVIQSDKRVALIRYMNVKNGASPVTFFVSWDKASLVEDSIYGDAGAFSIVDATILQKQLPDKGLWNEILASNIEDSKQSITSFTQNDVTHYVAESSVVPDVYYDYSINLQKVLTFPTKIILSLVGYFILLISIGSFLLVVLSKRNYRPYEQILNEVQRFGGDSNAENTETVLNKIQDLIKVNQGLIKSQEDVSEEVKELFLKNILFDNYSKKEISKLTETLDLNDVVESGIIAIFTFDGIADREENMNISEKLIYRKSFLQKCFKSHKLKESCLILDLNVNRYALILPVDMQLINLLDSFVKKTSTDLKINASYAISVPFHSIKEISRVFADVYYSSNNAEADDKWVTLTEQYEDVQFKVEIEQMLISHISKSNFKEAKQILHDLLDNHILKKQITLYLINDLKFILFHTLRRAIQNSGLSYHQFVDNNRSEILNLQKETDPIKVRDKLIALYDRLFEYVATEKMADKSLTERIVEYIDHNYTRELSLGEVAAHFNLSESYLSKIIKDYLGVSYKNYLNQIRINEAIRLLKTNNYKVTEVAEKLGYTNVNTFIRVFKQIEGTTPGKYLQNAMD</sequence>
<evidence type="ECO:0000256" key="4">
    <source>
        <dbReference type="SAM" id="Phobius"/>
    </source>
</evidence>
<dbReference type="PANTHER" id="PTHR43280:SF10">
    <property type="entry name" value="REGULATORY PROTEIN POCR"/>
    <property type="match status" value="1"/>
</dbReference>
<dbReference type="InterPro" id="IPR018062">
    <property type="entry name" value="HTH_AraC-typ_CS"/>
</dbReference>
<dbReference type="PANTHER" id="PTHR43280">
    <property type="entry name" value="ARAC-FAMILY TRANSCRIPTIONAL REGULATOR"/>
    <property type="match status" value="1"/>
</dbReference>
<evidence type="ECO:0000313" key="7">
    <source>
        <dbReference type="Proteomes" id="UP001157114"/>
    </source>
</evidence>
<keyword evidence="2" id="KW-0238">DNA-binding</keyword>
<gene>
    <name evidence="6" type="ORF">MU1_09490</name>
</gene>
<evidence type="ECO:0000256" key="1">
    <source>
        <dbReference type="ARBA" id="ARBA00023015"/>
    </source>
</evidence>